<proteinExistence type="predicted"/>
<accession>A0A1J5PSY5</accession>
<reference evidence="1" key="1">
    <citation type="submission" date="2016-10" db="EMBL/GenBank/DDBJ databases">
        <title>Sequence of Gallionella enrichment culture.</title>
        <authorList>
            <person name="Poehlein A."/>
            <person name="Muehling M."/>
            <person name="Daniel R."/>
        </authorList>
    </citation>
    <scope>NUCLEOTIDE SEQUENCE</scope>
</reference>
<name>A0A1J5PSY5_9ZZZZ</name>
<protein>
    <submittedName>
        <fullName evidence="1">Uncharacterized protein</fullName>
    </submittedName>
</protein>
<dbReference type="AlphaFoldDB" id="A0A1J5PSY5"/>
<evidence type="ECO:0000313" key="1">
    <source>
        <dbReference type="EMBL" id="OIQ73928.1"/>
    </source>
</evidence>
<gene>
    <name evidence="1" type="ORF">GALL_444340</name>
</gene>
<dbReference type="EMBL" id="MLJW01002688">
    <property type="protein sequence ID" value="OIQ73928.1"/>
    <property type="molecule type" value="Genomic_DNA"/>
</dbReference>
<comment type="caution">
    <text evidence="1">The sequence shown here is derived from an EMBL/GenBank/DDBJ whole genome shotgun (WGS) entry which is preliminary data.</text>
</comment>
<sequence length="118" mass="12762">MKNLKDCCASLAASGYGTVAMSTTMMQSDSRLLQEYRGVDSATKARYSFAQDTDGFLPYGLEYAQDKSKLANPQQHQGYVGFWHRRPVDLGAAMNRAHVGFGNEPIGAAASPTPVQIA</sequence>
<organism evidence="1">
    <name type="scientific">mine drainage metagenome</name>
    <dbReference type="NCBI Taxonomy" id="410659"/>
    <lineage>
        <taxon>unclassified sequences</taxon>
        <taxon>metagenomes</taxon>
        <taxon>ecological metagenomes</taxon>
    </lineage>
</organism>